<keyword evidence="2" id="KW-1185">Reference proteome</keyword>
<dbReference type="AlphaFoldDB" id="A0A4Q1K195"/>
<gene>
    <name evidence="1" type="ORF">EQG63_09340</name>
</gene>
<dbReference type="EMBL" id="SBKO01000004">
    <property type="protein sequence ID" value="RXR17684.1"/>
    <property type="molecule type" value="Genomic_DNA"/>
</dbReference>
<comment type="caution">
    <text evidence="1">The sequence shown here is derived from an EMBL/GenBank/DDBJ whole genome shotgun (WGS) entry which is preliminary data.</text>
</comment>
<protein>
    <submittedName>
        <fullName evidence="1">Uncharacterized protein</fullName>
    </submittedName>
</protein>
<organism evidence="1 2">
    <name type="scientific">Flavobacterium amnicola</name>
    <dbReference type="NCBI Taxonomy" id="2506422"/>
    <lineage>
        <taxon>Bacteria</taxon>
        <taxon>Pseudomonadati</taxon>
        <taxon>Bacteroidota</taxon>
        <taxon>Flavobacteriia</taxon>
        <taxon>Flavobacteriales</taxon>
        <taxon>Flavobacteriaceae</taxon>
        <taxon>Flavobacterium</taxon>
    </lineage>
</organism>
<name>A0A4Q1K195_9FLAO</name>
<proteinExistence type="predicted"/>
<dbReference type="RefSeq" id="WP_129436112.1">
    <property type="nucleotide sequence ID" value="NZ_SBKO01000004.1"/>
</dbReference>
<sequence length="172" mass="20621">MKLKYLFILFTLLIIPNSLFSQTKTPFLINDELFELPGKWEMLGKVEKSGQYGFNNKKNKLTLLISVRKTEKFEFYSKDLSELDFLNKFYTWESEHWLKDDKKIEVEKIELNETEKYIIWRLKIIDQNIESFILSGVRNSRLIGISLSDNNKKEPKSRSEKTEFLKDLYFKK</sequence>
<evidence type="ECO:0000313" key="1">
    <source>
        <dbReference type="EMBL" id="RXR17684.1"/>
    </source>
</evidence>
<reference evidence="2" key="1">
    <citation type="submission" date="2019-01" db="EMBL/GenBank/DDBJ databases">
        <title>Cytophagaceae bacterium strain CAR-16.</title>
        <authorList>
            <person name="Chen W.-M."/>
        </authorList>
    </citation>
    <scope>NUCLEOTIDE SEQUENCE [LARGE SCALE GENOMIC DNA]</scope>
    <source>
        <strain evidence="2">LLJ-11</strain>
    </source>
</reference>
<dbReference type="Proteomes" id="UP000290283">
    <property type="component" value="Unassembled WGS sequence"/>
</dbReference>
<accession>A0A4Q1K195</accession>
<dbReference type="OrthoDB" id="1256243at2"/>
<evidence type="ECO:0000313" key="2">
    <source>
        <dbReference type="Proteomes" id="UP000290283"/>
    </source>
</evidence>